<evidence type="ECO:0000256" key="2">
    <source>
        <dbReference type="ARBA" id="ARBA00022801"/>
    </source>
</evidence>
<comment type="caution">
    <text evidence="5">The sequence shown here is derived from an EMBL/GenBank/DDBJ whole genome shotgun (WGS) entry which is preliminary data.</text>
</comment>
<evidence type="ECO:0000259" key="3">
    <source>
        <dbReference type="Pfam" id="PF00710"/>
    </source>
</evidence>
<comment type="similarity">
    <text evidence="1">Belongs to the asparaginase 1 family.</text>
</comment>
<dbReference type="SFLD" id="SFLDS00057">
    <property type="entry name" value="Glutaminase/Asparaginase"/>
    <property type="match status" value="1"/>
</dbReference>
<evidence type="ECO:0000313" key="5">
    <source>
        <dbReference type="EMBL" id="MDT0467770.1"/>
    </source>
</evidence>
<name>A0ABU2U3W3_9ACTN</name>
<organism evidence="5 6">
    <name type="scientific">Streptomyces gibsoniae</name>
    <dbReference type="NCBI Taxonomy" id="3075529"/>
    <lineage>
        <taxon>Bacteria</taxon>
        <taxon>Bacillati</taxon>
        <taxon>Actinomycetota</taxon>
        <taxon>Actinomycetes</taxon>
        <taxon>Kitasatosporales</taxon>
        <taxon>Streptomycetaceae</taxon>
        <taxon>Streptomyces</taxon>
    </lineage>
</organism>
<dbReference type="Proteomes" id="UP001183809">
    <property type="component" value="Unassembled WGS sequence"/>
</dbReference>
<dbReference type="Gene3D" id="3.40.50.40">
    <property type="match status" value="1"/>
</dbReference>
<dbReference type="InterPro" id="IPR004550">
    <property type="entry name" value="AsnASE_II"/>
</dbReference>
<dbReference type="Pfam" id="PF00710">
    <property type="entry name" value="Asparaginase"/>
    <property type="match status" value="1"/>
</dbReference>
<feature type="domain" description="Asparaginase/glutaminase C-terminal" evidence="4">
    <location>
        <begin position="235"/>
        <end position="328"/>
    </location>
</feature>
<dbReference type="PRINTS" id="PR00139">
    <property type="entry name" value="ASNGLNASE"/>
</dbReference>
<dbReference type="InterPro" id="IPR037152">
    <property type="entry name" value="L-asparaginase_N_sf"/>
</dbReference>
<dbReference type="Pfam" id="PF17763">
    <property type="entry name" value="Asparaginase_C"/>
    <property type="match status" value="1"/>
</dbReference>
<dbReference type="PIRSF" id="PIRSF500176">
    <property type="entry name" value="L_ASNase"/>
    <property type="match status" value="1"/>
</dbReference>
<dbReference type="SUPFAM" id="SSF53774">
    <property type="entry name" value="Glutaminase/Asparaginase"/>
    <property type="match status" value="1"/>
</dbReference>
<proteinExistence type="inferred from homology"/>
<dbReference type="PANTHER" id="PTHR11707">
    <property type="entry name" value="L-ASPARAGINASE"/>
    <property type="match status" value="1"/>
</dbReference>
<feature type="domain" description="L-asparaginase N-terminal" evidence="3">
    <location>
        <begin position="10"/>
        <end position="193"/>
    </location>
</feature>
<keyword evidence="6" id="KW-1185">Reference proteome</keyword>
<dbReference type="InterPro" id="IPR027473">
    <property type="entry name" value="L-asparaginase_C"/>
</dbReference>
<evidence type="ECO:0000259" key="4">
    <source>
        <dbReference type="Pfam" id="PF17763"/>
    </source>
</evidence>
<sequence length="332" mass="34458">MTSPMLPDERIALFTLGGTIAMAGHTDAGVRRLTGADLVAAVPALGDLRLEVHDTRAVPSPDLTFAQVLDLVEEASRAVEAGATGVVVTQGTDTLEETAFLVDLVWPHEAPFVLTGAMRNPTLAGPDGPANLLAAVRTAAAPTARGLGTLVVLNDEIHAARSVRKTHSTSTASFASPNSGPIGHVIEGYVRILVRPSRREPLPVPPQAALAAARVVLHTVTLDDHAPYLAEVPRMHQGLVVAGFGVGHVPSALAPALGDLAQRIPVVLASRAGSGSVLRQTYGAVGSETDLQRRGLINGGLLDPYKSRVLLRLLLALGADRTAVADAFALHG</sequence>
<evidence type="ECO:0000256" key="1">
    <source>
        <dbReference type="ARBA" id="ARBA00010518"/>
    </source>
</evidence>
<dbReference type="InterPro" id="IPR036152">
    <property type="entry name" value="Asp/glu_Ase-like_sf"/>
</dbReference>
<dbReference type="EMBL" id="JAVREY010000059">
    <property type="protein sequence ID" value="MDT0467770.1"/>
    <property type="molecule type" value="Genomic_DNA"/>
</dbReference>
<reference evidence="6" key="1">
    <citation type="submission" date="2023-07" db="EMBL/GenBank/DDBJ databases">
        <title>30 novel species of actinomycetes from the DSMZ collection.</title>
        <authorList>
            <person name="Nouioui I."/>
        </authorList>
    </citation>
    <scope>NUCLEOTIDE SEQUENCE [LARGE SCALE GENOMIC DNA]</scope>
    <source>
        <strain evidence="6">DSM 41699</strain>
    </source>
</reference>
<accession>A0ABU2U3W3</accession>
<protein>
    <submittedName>
        <fullName evidence="5">Asparaginase</fullName>
    </submittedName>
</protein>
<dbReference type="PANTHER" id="PTHR11707:SF28">
    <property type="entry name" value="60 KDA LYSOPHOSPHOLIPASE"/>
    <property type="match status" value="1"/>
</dbReference>
<dbReference type="PIRSF" id="PIRSF001220">
    <property type="entry name" value="L-ASNase_gatD"/>
    <property type="match status" value="1"/>
</dbReference>
<dbReference type="InterPro" id="IPR040919">
    <property type="entry name" value="Asparaginase_C"/>
</dbReference>
<dbReference type="InterPro" id="IPR027474">
    <property type="entry name" value="L-asparaginase_N"/>
</dbReference>
<dbReference type="SMART" id="SM00870">
    <property type="entry name" value="Asparaginase"/>
    <property type="match status" value="1"/>
</dbReference>
<dbReference type="InterPro" id="IPR006034">
    <property type="entry name" value="Asparaginase/glutaminase-like"/>
</dbReference>
<dbReference type="CDD" id="cd08964">
    <property type="entry name" value="L-asparaginase_II"/>
    <property type="match status" value="1"/>
</dbReference>
<dbReference type="RefSeq" id="WP_311699218.1">
    <property type="nucleotide sequence ID" value="NZ_JAVREY010000059.1"/>
</dbReference>
<keyword evidence="2" id="KW-0378">Hydrolase</keyword>
<evidence type="ECO:0000313" key="6">
    <source>
        <dbReference type="Proteomes" id="UP001183809"/>
    </source>
</evidence>
<gene>
    <name evidence="5" type="ORF">RM764_33060</name>
</gene>
<dbReference type="Gene3D" id="3.40.50.1170">
    <property type="entry name" value="L-asparaginase, N-terminal domain"/>
    <property type="match status" value="1"/>
</dbReference>
<dbReference type="PROSITE" id="PS51732">
    <property type="entry name" value="ASN_GLN_ASE_3"/>
    <property type="match status" value="1"/>
</dbReference>